<reference evidence="1 2" key="1">
    <citation type="journal article" date="2013" name="Genome Biol.">
        <title>The genome sequence of the most widely cultivated cacao type and its use to identify candidate genes regulating pod color.</title>
        <authorList>
            <person name="Motamayor J.C."/>
            <person name="Mockaitis K."/>
            <person name="Schmutz J."/>
            <person name="Haiminen N."/>
            <person name="Iii D.L."/>
            <person name="Cornejo O."/>
            <person name="Findley S.D."/>
            <person name="Zheng P."/>
            <person name="Utro F."/>
            <person name="Royaert S."/>
            <person name="Saski C."/>
            <person name="Jenkins J."/>
            <person name="Podicheti R."/>
            <person name="Zhao M."/>
            <person name="Scheffler B.E."/>
            <person name="Stack J.C."/>
            <person name="Feltus F.A."/>
            <person name="Mustiga G.M."/>
            <person name="Amores F."/>
            <person name="Phillips W."/>
            <person name="Marelli J.P."/>
            <person name="May G.D."/>
            <person name="Shapiro H."/>
            <person name="Ma J."/>
            <person name="Bustamante C.D."/>
            <person name="Schnell R.J."/>
            <person name="Main D."/>
            <person name="Gilbert D."/>
            <person name="Parida L."/>
            <person name="Kuhn D.N."/>
        </authorList>
    </citation>
    <scope>NUCLEOTIDE SEQUENCE [LARGE SCALE GENOMIC DNA]</scope>
    <source>
        <strain evidence="2">cv. Matina 1-6</strain>
    </source>
</reference>
<gene>
    <name evidence="1" type="ORF">TCM_005546</name>
</gene>
<keyword evidence="2" id="KW-1185">Reference proteome</keyword>
<evidence type="ECO:0000313" key="1">
    <source>
        <dbReference type="EMBL" id="EOX96267.1"/>
    </source>
</evidence>
<dbReference type="HOGENOM" id="CLU_2162992_0_0_1"/>
<dbReference type="InParanoid" id="A0A061DV54"/>
<dbReference type="AlphaFoldDB" id="A0A061DV54"/>
<dbReference type="Proteomes" id="UP000026915">
    <property type="component" value="Chromosome 1"/>
</dbReference>
<evidence type="ECO:0000313" key="2">
    <source>
        <dbReference type="Proteomes" id="UP000026915"/>
    </source>
</evidence>
<dbReference type="Gramene" id="EOX96267">
    <property type="protein sequence ID" value="EOX96267"/>
    <property type="gene ID" value="TCM_005546"/>
</dbReference>
<protein>
    <submittedName>
        <fullName evidence="1">Uncharacterized protein</fullName>
    </submittedName>
</protein>
<proteinExistence type="predicted"/>
<name>A0A061DV54_THECC</name>
<accession>A0A061DV54</accession>
<dbReference type="EMBL" id="CM001879">
    <property type="protein sequence ID" value="EOX96267.1"/>
    <property type="molecule type" value="Genomic_DNA"/>
</dbReference>
<organism evidence="1 2">
    <name type="scientific">Theobroma cacao</name>
    <name type="common">Cacao</name>
    <name type="synonym">Cocoa</name>
    <dbReference type="NCBI Taxonomy" id="3641"/>
    <lineage>
        <taxon>Eukaryota</taxon>
        <taxon>Viridiplantae</taxon>
        <taxon>Streptophyta</taxon>
        <taxon>Embryophyta</taxon>
        <taxon>Tracheophyta</taxon>
        <taxon>Spermatophyta</taxon>
        <taxon>Magnoliopsida</taxon>
        <taxon>eudicotyledons</taxon>
        <taxon>Gunneridae</taxon>
        <taxon>Pentapetalae</taxon>
        <taxon>rosids</taxon>
        <taxon>malvids</taxon>
        <taxon>Malvales</taxon>
        <taxon>Malvaceae</taxon>
        <taxon>Byttnerioideae</taxon>
        <taxon>Theobroma</taxon>
    </lineage>
</organism>
<sequence length="111" mass="12836">MKKLYHFLSHYLANTRLSSNGRGTSQSLTISIKMTLITYLAKETHWKMKVAELSLLQDNQERVHWQIANSGAKRIFHIAAKQHRSLGGIWKRRSRFKGRGDILILVGESFK</sequence>